<dbReference type="RefSeq" id="WP_073228804.1">
    <property type="nucleotide sequence ID" value="NZ_FQUQ01000001.1"/>
</dbReference>
<feature type="domain" description="HTH gntR-type" evidence="10">
    <location>
        <begin position="3"/>
        <end position="71"/>
    </location>
</feature>
<dbReference type="CDD" id="cd00609">
    <property type="entry name" value="AAT_like"/>
    <property type="match status" value="1"/>
</dbReference>
<evidence type="ECO:0000256" key="8">
    <source>
        <dbReference type="ARBA" id="ARBA00023125"/>
    </source>
</evidence>
<evidence type="ECO:0000256" key="2">
    <source>
        <dbReference type="ARBA" id="ARBA00005384"/>
    </source>
</evidence>
<dbReference type="EMBL" id="FQUQ01000001">
    <property type="protein sequence ID" value="SHE81471.1"/>
    <property type="molecule type" value="Genomic_DNA"/>
</dbReference>
<dbReference type="Gene3D" id="3.40.640.10">
    <property type="entry name" value="Type I PLP-dependent aspartate aminotransferase-like (Major domain)"/>
    <property type="match status" value="1"/>
</dbReference>
<keyword evidence="12" id="KW-1185">Reference proteome</keyword>
<dbReference type="SUPFAM" id="SSF46785">
    <property type="entry name" value="Winged helix' DNA-binding domain"/>
    <property type="match status" value="1"/>
</dbReference>
<comment type="similarity">
    <text evidence="2">In the C-terminal section; belongs to the class-I pyridoxal-phosphate-dependent aminotransferase family.</text>
</comment>
<dbReference type="InterPro" id="IPR004839">
    <property type="entry name" value="Aminotransferase_I/II_large"/>
</dbReference>
<dbReference type="SMART" id="SM00345">
    <property type="entry name" value="HTH_GNTR"/>
    <property type="match status" value="1"/>
</dbReference>
<dbReference type="Proteomes" id="UP000184287">
    <property type="component" value="Unassembled WGS sequence"/>
</dbReference>
<organism evidence="11 12">
    <name type="scientific">Pedobacter caeni</name>
    <dbReference type="NCBI Taxonomy" id="288992"/>
    <lineage>
        <taxon>Bacteria</taxon>
        <taxon>Pseudomonadati</taxon>
        <taxon>Bacteroidota</taxon>
        <taxon>Sphingobacteriia</taxon>
        <taxon>Sphingobacteriales</taxon>
        <taxon>Sphingobacteriaceae</taxon>
        <taxon>Pedobacter</taxon>
    </lineage>
</organism>
<protein>
    <recommendedName>
        <fullName evidence="3">HTH-type transcriptional regulator NorG</fullName>
    </recommendedName>
</protein>
<keyword evidence="4" id="KW-0032">Aminotransferase</keyword>
<dbReference type="InterPro" id="IPR000524">
    <property type="entry name" value="Tscrpt_reg_HTH_GntR"/>
</dbReference>
<proteinExistence type="inferred from homology"/>
<dbReference type="GO" id="GO:0003700">
    <property type="term" value="F:DNA-binding transcription factor activity"/>
    <property type="evidence" value="ECO:0007669"/>
    <property type="project" value="InterPro"/>
</dbReference>
<evidence type="ECO:0000256" key="1">
    <source>
        <dbReference type="ARBA" id="ARBA00001933"/>
    </source>
</evidence>
<dbReference type="Gene3D" id="1.10.10.10">
    <property type="entry name" value="Winged helix-like DNA-binding domain superfamily/Winged helix DNA-binding domain"/>
    <property type="match status" value="1"/>
</dbReference>
<comment type="cofactor">
    <cofactor evidence="1">
        <name>pyridoxal 5'-phosphate</name>
        <dbReference type="ChEBI" id="CHEBI:597326"/>
    </cofactor>
</comment>
<evidence type="ECO:0000256" key="3">
    <source>
        <dbReference type="ARBA" id="ARBA00015123"/>
    </source>
</evidence>
<dbReference type="GO" id="GO:0008483">
    <property type="term" value="F:transaminase activity"/>
    <property type="evidence" value="ECO:0007669"/>
    <property type="project" value="UniProtKB-KW"/>
</dbReference>
<evidence type="ECO:0000259" key="10">
    <source>
        <dbReference type="PROSITE" id="PS50949"/>
    </source>
</evidence>
<keyword evidence="5" id="KW-0808">Transferase</keyword>
<sequence>MKAFQYLSIADELEKLINTEVYPVGQKLPSLRLISLRFRVSVGTVLKAFMLLIDKGLILGKERSGYVVLRKSILNADLPQSCKRVSAASEVRVNPLLHEISREGQEHKSFISFFNAVLDPGLLPLNAIRRSLQHASRDLTGAHLLYEQANGNPLLRQAIAGRSFRWFGALHAEDVVITNGALEAVNLCLRAVAEKGDTIVVETPFYYGILQTIEALGLKIVELPGDTLSGIDLDQLAQVCEEHQVAACVLISNFNNPNGAMLSDQKKRDIAAFAKRKRIPIIDDDIYGDLHFDAERPSNIKSYDEDGWVMLCSSFSKSVAPGYRVGWCAPGRFTEKVIRLKAVTNVATASVVQLSLLQLLNTGAYDRHLRRLRPELHKLMLLTLQAIAQYFPLETKVSRPKGGLVLWIELPKGVDAVVLHQKAIAAHIQIAPGGLFSNRGDYTNYIRMSCSNLWSKKIEQAIRQLGNMIRDEMKKRTINF</sequence>
<dbReference type="InterPro" id="IPR015424">
    <property type="entry name" value="PyrdxlP-dep_Trfase"/>
</dbReference>
<keyword evidence="6" id="KW-0663">Pyridoxal phosphate</keyword>
<dbReference type="InterPro" id="IPR036390">
    <property type="entry name" value="WH_DNA-bd_sf"/>
</dbReference>
<gene>
    <name evidence="11" type="ORF">SAMN04488522_1011289</name>
</gene>
<dbReference type="STRING" id="288992.SAMN04488522_1011289"/>
<evidence type="ECO:0000256" key="7">
    <source>
        <dbReference type="ARBA" id="ARBA00023015"/>
    </source>
</evidence>
<dbReference type="InterPro" id="IPR036388">
    <property type="entry name" value="WH-like_DNA-bd_sf"/>
</dbReference>
<dbReference type="PANTHER" id="PTHR42790">
    <property type="entry name" value="AMINOTRANSFERASE"/>
    <property type="match status" value="1"/>
</dbReference>
<dbReference type="OrthoDB" id="9802328at2"/>
<dbReference type="GO" id="GO:1901605">
    <property type="term" value="P:alpha-amino acid metabolic process"/>
    <property type="evidence" value="ECO:0007669"/>
    <property type="project" value="TreeGrafter"/>
</dbReference>
<dbReference type="Gene3D" id="3.90.1150.10">
    <property type="entry name" value="Aspartate Aminotransferase, domain 1"/>
    <property type="match status" value="1"/>
</dbReference>
<keyword evidence="7" id="KW-0805">Transcription regulation</keyword>
<dbReference type="PANTHER" id="PTHR42790:SF7">
    <property type="entry name" value="GNTR FAMILY TRANSCRIPTIONAL REGULATORY PROTEIN"/>
    <property type="match status" value="1"/>
</dbReference>
<dbReference type="AlphaFoldDB" id="A0A1M4WJL0"/>
<dbReference type="InterPro" id="IPR015422">
    <property type="entry name" value="PyrdxlP-dep_Trfase_small"/>
</dbReference>
<evidence type="ECO:0000256" key="9">
    <source>
        <dbReference type="ARBA" id="ARBA00023163"/>
    </source>
</evidence>
<keyword evidence="9" id="KW-0804">Transcription</keyword>
<dbReference type="PROSITE" id="PS50949">
    <property type="entry name" value="HTH_GNTR"/>
    <property type="match status" value="1"/>
</dbReference>
<keyword evidence="8" id="KW-0238">DNA-binding</keyword>
<dbReference type="Pfam" id="PF00392">
    <property type="entry name" value="GntR"/>
    <property type="match status" value="1"/>
</dbReference>
<name>A0A1M4WJL0_9SPHI</name>
<dbReference type="GO" id="GO:0003677">
    <property type="term" value="F:DNA binding"/>
    <property type="evidence" value="ECO:0007669"/>
    <property type="project" value="UniProtKB-KW"/>
</dbReference>
<evidence type="ECO:0000313" key="11">
    <source>
        <dbReference type="EMBL" id="SHE81471.1"/>
    </source>
</evidence>
<evidence type="ECO:0000256" key="6">
    <source>
        <dbReference type="ARBA" id="ARBA00022898"/>
    </source>
</evidence>
<evidence type="ECO:0000256" key="4">
    <source>
        <dbReference type="ARBA" id="ARBA00022576"/>
    </source>
</evidence>
<dbReference type="CDD" id="cd07377">
    <property type="entry name" value="WHTH_GntR"/>
    <property type="match status" value="1"/>
</dbReference>
<evidence type="ECO:0000313" key="12">
    <source>
        <dbReference type="Proteomes" id="UP000184287"/>
    </source>
</evidence>
<evidence type="ECO:0000256" key="5">
    <source>
        <dbReference type="ARBA" id="ARBA00022679"/>
    </source>
</evidence>
<reference evidence="12" key="1">
    <citation type="submission" date="2016-11" db="EMBL/GenBank/DDBJ databases">
        <authorList>
            <person name="Varghese N."/>
            <person name="Submissions S."/>
        </authorList>
    </citation>
    <scope>NUCLEOTIDE SEQUENCE [LARGE SCALE GENOMIC DNA]</scope>
    <source>
        <strain evidence="12">DSM 16990</strain>
    </source>
</reference>
<accession>A0A1M4WJL0</accession>
<dbReference type="GO" id="GO:0030170">
    <property type="term" value="F:pyridoxal phosphate binding"/>
    <property type="evidence" value="ECO:0007669"/>
    <property type="project" value="InterPro"/>
</dbReference>
<dbReference type="Pfam" id="PF00155">
    <property type="entry name" value="Aminotran_1_2"/>
    <property type="match status" value="1"/>
</dbReference>
<dbReference type="InterPro" id="IPR050859">
    <property type="entry name" value="Class-I_PLP-dep_aminotransf"/>
</dbReference>
<dbReference type="InterPro" id="IPR015421">
    <property type="entry name" value="PyrdxlP-dep_Trfase_major"/>
</dbReference>
<dbReference type="SUPFAM" id="SSF53383">
    <property type="entry name" value="PLP-dependent transferases"/>
    <property type="match status" value="1"/>
</dbReference>